<protein>
    <submittedName>
        <fullName evidence="2">Uncharacterized protein</fullName>
    </submittedName>
</protein>
<reference evidence="2" key="1">
    <citation type="journal article" date="2022" name="bioRxiv">
        <title>Sequencing and chromosome-scale assembly of the giantPleurodeles waltlgenome.</title>
        <authorList>
            <person name="Brown T."/>
            <person name="Elewa A."/>
            <person name="Iarovenko S."/>
            <person name="Subramanian E."/>
            <person name="Araus A.J."/>
            <person name="Petzold A."/>
            <person name="Susuki M."/>
            <person name="Suzuki K.-i.T."/>
            <person name="Hayashi T."/>
            <person name="Toyoda A."/>
            <person name="Oliveira C."/>
            <person name="Osipova E."/>
            <person name="Leigh N.D."/>
            <person name="Simon A."/>
            <person name="Yun M.H."/>
        </authorList>
    </citation>
    <scope>NUCLEOTIDE SEQUENCE</scope>
    <source>
        <strain evidence="2">20211129_DDA</strain>
        <tissue evidence="2">Liver</tissue>
    </source>
</reference>
<dbReference type="EMBL" id="JANPWB010000016">
    <property type="protein sequence ID" value="KAJ1086116.1"/>
    <property type="molecule type" value="Genomic_DNA"/>
</dbReference>
<feature type="region of interest" description="Disordered" evidence="1">
    <location>
        <begin position="48"/>
        <end position="114"/>
    </location>
</feature>
<evidence type="ECO:0000313" key="2">
    <source>
        <dbReference type="EMBL" id="KAJ1086116.1"/>
    </source>
</evidence>
<accession>A0AAV7L338</accession>
<dbReference type="AlphaFoldDB" id="A0AAV7L338"/>
<gene>
    <name evidence="2" type="ORF">NDU88_006240</name>
</gene>
<proteinExistence type="predicted"/>
<sequence>MCFAAPAGAPAVLGRRHECGRVQGWGPSRKIPRLSEALLIQIKTTAPDATVTSRRGAAGSTGADEELKPGARLAEPSAHAQWRRRGTSCGREAGQRLSVTSLKDPGPAHNLTSL</sequence>
<organism evidence="2 3">
    <name type="scientific">Pleurodeles waltl</name>
    <name type="common">Iberian ribbed newt</name>
    <dbReference type="NCBI Taxonomy" id="8319"/>
    <lineage>
        <taxon>Eukaryota</taxon>
        <taxon>Metazoa</taxon>
        <taxon>Chordata</taxon>
        <taxon>Craniata</taxon>
        <taxon>Vertebrata</taxon>
        <taxon>Euteleostomi</taxon>
        <taxon>Amphibia</taxon>
        <taxon>Batrachia</taxon>
        <taxon>Caudata</taxon>
        <taxon>Salamandroidea</taxon>
        <taxon>Salamandridae</taxon>
        <taxon>Pleurodelinae</taxon>
        <taxon>Pleurodeles</taxon>
    </lineage>
</organism>
<keyword evidence="3" id="KW-1185">Reference proteome</keyword>
<evidence type="ECO:0000256" key="1">
    <source>
        <dbReference type="SAM" id="MobiDB-lite"/>
    </source>
</evidence>
<comment type="caution">
    <text evidence="2">The sequence shown here is derived from an EMBL/GenBank/DDBJ whole genome shotgun (WGS) entry which is preliminary data.</text>
</comment>
<evidence type="ECO:0000313" key="3">
    <source>
        <dbReference type="Proteomes" id="UP001066276"/>
    </source>
</evidence>
<name>A0AAV7L338_PLEWA</name>
<dbReference type="Proteomes" id="UP001066276">
    <property type="component" value="Chromosome 12"/>
</dbReference>